<gene>
    <name evidence="1" type="ORF">CBM2636_MP10100</name>
</gene>
<accession>A0A375D679</accession>
<dbReference type="Proteomes" id="UP000254259">
    <property type="component" value="Plasmid CBM2636_mp"/>
</dbReference>
<proteinExistence type="predicted"/>
<reference evidence="1 2" key="1">
    <citation type="submission" date="2018-01" db="EMBL/GenBank/DDBJ databases">
        <authorList>
            <person name="Clerissi C."/>
        </authorList>
    </citation>
    <scope>NUCLEOTIDE SEQUENCE [LARGE SCALE GENOMIC DNA]</scope>
    <source>
        <strain evidence="1">Cupriavidus taiwanensis SWF 66322</strain>
        <plasmid evidence="2">cbm2636_mp</plasmid>
    </source>
</reference>
<name>A0A375D679_9BURK</name>
<dbReference type="AlphaFoldDB" id="A0A375D679"/>
<evidence type="ECO:0000313" key="1">
    <source>
        <dbReference type="EMBL" id="SPD66471.1"/>
    </source>
</evidence>
<sequence>MLRALRLALGAGLGNDSSRTLNWPSAPPFAMHRSLRRWLCLPLFFAGASASAQDLVECKRIEHDQLIIASQETLLFLRCRARQVAYEAPRLKGVSQRVKDDLVFACLDQADAVEHQLRVRHGYSREALARQRCELSGALTPGG</sequence>
<evidence type="ECO:0000313" key="2">
    <source>
        <dbReference type="Proteomes" id="UP000254259"/>
    </source>
</evidence>
<organism evidence="1 2">
    <name type="scientific">Cupriavidus taiwanensis</name>
    <dbReference type="NCBI Taxonomy" id="164546"/>
    <lineage>
        <taxon>Bacteria</taxon>
        <taxon>Pseudomonadati</taxon>
        <taxon>Pseudomonadota</taxon>
        <taxon>Betaproteobacteria</taxon>
        <taxon>Burkholderiales</taxon>
        <taxon>Burkholderiaceae</taxon>
        <taxon>Cupriavidus</taxon>
    </lineage>
</organism>
<keyword evidence="1" id="KW-0614">Plasmid</keyword>
<protein>
    <submittedName>
        <fullName evidence="1">Uncharacterized protein</fullName>
    </submittedName>
</protein>
<geneLocation type="plasmid" evidence="2">
    <name>cbm2636_mp</name>
</geneLocation>
<dbReference type="EMBL" id="LT984814">
    <property type="protein sequence ID" value="SPD66471.1"/>
    <property type="molecule type" value="Genomic_DNA"/>
</dbReference>